<dbReference type="Proteomes" id="UP001056120">
    <property type="component" value="Linkage Group LG19"/>
</dbReference>
<evidence type="ECO:0000313" key="1">
    <source>
        <dbReference type="EMBL" id="KAI3745097.1"/>
    </source>
</evidence>
<keyword evidence="2" id="KW-1185">Reference proteome</keyword>
<accession>A0ACB9DEY1</accession>
<proteinExistence type="predicted"/>
<organism evidence="1 2">
    <name type="scientific">Smallanthus sonchifolius</name>
    <dbReference type="NCBI Taxonomy" id="185202"/>
    <lineage>
        <taxon>Eukaryota</taxon>
        <taxon>Viridiplantae</taxon>
        <taxon>Streptophyta</taxon>
        <taxon>Embryophyta</taxon>
        <taxon>Tracheophyta</taxon>
        <taxon>Spermatophyta</taxon>
        <taxon>Magnoliopsida</taxon>
        <taxon>eudicotyledons</taxon>
        <taxon>Gunneridae</taxon>
        <taxon>Pentapetalae</taxon>
        <taxon>asterids</taxon>
        <taxon>campanulids</taxon>
        <taxon>Asterales</taxon>
        <taxon>Asteraceae</taxon>
        <taxon>Asteroideae</taxon>
        <taxon>Heliantheae alliance</taxon>
        <taxon>Millerieae</taxon>
        <taxon>Smallanthus</taxon>
    </lineage>
</organism>
<evidence type="ECO:0000313" key="2">
    <source>
        <dbReference type="Proteomes" id="UP001056120"/>
    </source>
</evidence>
<protein>
    <submittedName>
        <fullName evidence="1">Uncharacterized protein</fullName>
    </submittedName>
</protein>
<gene>
    <name evidence="1" type="ORF">L1987_58199</name>
</gene>
<name>A0ACB9DEY1_9ASTR</name>
<sequence length="203" mass="22431">MSYLLLPVEKLYEVQKHETRTNDESCYCNLQLPFLSEPISDSTLLSVADPTPEIENGVNKKNEEEIFKFPQRWEVIDEQSEQTNNPTDEEGGPAQDISSSALDEESETDDSPIQGASPSAQNKDAESNEGPYQNATSSAQQVVPNETGANMGTGNEDDVNHNEIIDETRGKKQVVRVGVADEHIEQGFTLLFHIGFLSLKCLS</sequence>
<reference evidence="1 2" key="2">
    <citation type="journal article" date="2022" name="Mol. Ecol. Resour.">
        <title>The genomes of chicory, endive, great burdock and yacon provide insights into Asteraceae paleo-polyploidization history and plant inulin production.</title>
        <authorList>
            <person name="Fan W."/>
            <person name="Wang S."/>
            <person name="Wang H."/>
            <person name="Wang A."/>
            <person name="Jiang F."/>
            <person name="Liu H."/>
            <person name="Zhao H."/>
            <person name="Xu D."/>
            <person name="Zhang Y."/>
        </authorList>
    </citation>
    <scope>NUCLEOTIDE SEQUENCE [LARGE SCALE GENOMIC DNA]</scope>
    <source>
        <strain evidence="2">cv. Yunnan</strain>
        <tissue evidence="1">Leaves</tissue>
    </source>
</reference>
<dbReference type="EMBL" id="CM042036">
    <property type="protein sequence ID" value="KAI3745097.1"/>
    <property type="molecule type" value="Genomic_DNA"/>
</dbReference>
<reference evidence="2" key="1">
    <citation type="journal article" date="2022" name="Mol. Ecol. Resour.">
        <title>The genomes of chicory, endive, great burdock and yacon provide insights into Asteraceae palaeo-polyploidization history and plant inulin production.</title>
        <authorList>
            <person name="Fan W."/>
            <person name="Wang S."/>
            <person name="Wang H."/>
            <person name="Wang A."/>
            <person name="Jiang F."/>
            <person name="Liu H."/>
            <person name="Zhao H."/>
            <person name="Xu D."/>
            <person name="Zhang Y."/>
        </authorList>
    </citation>
    <scope>NUCLEOTIDE SEQUENCE [LARGE SCALE GENOMIC DNA]</scope>
    <source>
        <strain evidence="2">cv. Yunnan</strain>
    </source>
</reference>
<comment type="caution">
    <text evidence="1">The sequence shown here is derived from an EMBL/GenBank/DDBJ whole genome shotgun (WGS) entry which is preliminary data.</text>
</comment>